<protein>
    <submittedName>
        <fullName evidence="1">Uncharacterized protein</fullName>
    </submittedName>
</protein>
<dbReference type="STRING" id="69222.BG55_07385"/>
<dbReference type="AlphaFoldDB" id="A0A014MDG9"/>
<evidence type="ECO:0000313" key="2">
    <source>
        <dbReference type="Proteomes" id="UP000019918"/>
    </source>
</evidence>
<accession>A0A014MDG9</accession>
<dbReference type="Proteomes" id="UP000019918">
    <property type="component" value="Unassembled WGS sequence"/>
</dbReference>
<name>A0A014MDG9_9GAMM</name>
<dbReference type="EMBL" id="JFHN01000037">
    <property type="protein sequence ID" value="EXU76104.1"/>
    <property type="molecule type" value="Genomic_DNA"/>
</dbReference>
<organism evidence="1 2">
    <name type="scientific">Erwinia mallotivora</name>
    <dbReference type="NCBI Taxonomy" id="69222"/>
    <lineage>
        <taxon>Bacteria</taxon>
        <taxon>Pseudomonadati</taxon>
        <taxon>Pseudomonadota</taxon>
        <taxon>Gammaproteobacteria</taxon>
        <taxon>Enterobacterales</taxon>
        <taxon>Erwiniaceae</taxon>
        <taxon>Erwinia</taxon>
    </lineage>
</organism>
<comment type="caution">
    <text evidence="1">The sequence shown here is derived from an EMBL/GenBank/DDBJ whole genome shotgun (WGS) entry which is preliminary data.</text>
</comment>
<gene>
    <name evidence="1" type="ORF">BG55_07385</name>
</gene>
<keyword evidence="2" id="KW-1185">Reference proteome</keyword>
<proteinExistence type="predicted"/>
<sequence>MRAGTFSVVPVADFQGQHSERAQICLHWLKGEKFRHRLSSRQEQLFRLRDRDETKNACMAFFSSWDVNRPAGDAVVSDLNKGQCYR</sequence>
<reference evidence="1 2" key="1">
    <citation type="submission" date="2014-02" db="EMBL/GenBank/DDBJ databases">
        <title>Draft genome of Erwinia mallotivora strain BT-MARDI, a papaya dieback pathogen.</title>
        <authorList>
            <person name="Redzuan R."/>
            <person name="Abu Bakar N."/>
            <person name="Badrun R."/>
            <person name="Mohd Raih M.F."/>
            <person name="Rozano L."/>
            <person name="Mat Amin N."/>
        </authorList>
    </citation>
    <scope>NUCLEOTIDE SEQUENCE [LARGE SCALE GENOMIC DNA]</scope>
    <source>
        <strain evidence="1 2">BT-MARDI</strain>
    </source>
</reference>
<evidence type="ECO:0000313" key="1">
    <source>
        <dbReference type="EMBL" id="EXU76104.1"/>
    </source>
</evidence>